<name>A0A8J3J3K5_9CHLR</name>
<accession>A0A8J3J3K5</accession>
<sequence>MKLRRSPNSIAIIDFDGPVSDTSARAQEAHRRVQMKTLALEEPPAPDSNEYKALFYSTDAFYDPSLLVLDQLQPGTDIAITRLQELYTDVYILTSRPDFLAEPTEQWLSAHSLRFPRESIRYKLYAQGEDQREQRVSTAVWKAIIVHQAAVWYDHILFIDDDVKNRAEVAAHQLSNVEIKESLADYIFDDSPIIL</sequence>
<proteinExistence type="predicted"/>
<reference evidence="1" key="1">
    <citation type="submission" date="2020-10" db="EMBL/GenBank/DDBJ databases">
        <title>Taxonomic study of unclassified bacteria belonging to the class Ktedonobacteria.</title>
        <authorList>
            <person name="Yabe S."/>
            <person name="Wang C.M."/>
            <person name="Zheng Y."/>
            <person name="Sakai Y."/>
            <person name="Cavaletti L."/>
            <person name="Monciardini P."/>
            <person name="Donadio S."/>
        </authorList>
    </citation>
    <scope>NUCLEOTIDE SEQUENCE</scope>
    <source>
        <strain evidence="1">ID150040</strain>
    </source>
</reference>
<dbReference type="AlphaFoldDB" id="A0A8J3J3K5"/>
<dbReference type="Proteomes" id="UP000597444">
    <property type="component" value="Unassembled WGS sequence"/>
</dbReference>
<evidence type="ECO:0000313" key="1">
    <source>
        <dbReference type="EMBL" id="GHP00922.1"/>
    </source>
</evidence>
<keyword evidence="2" id="KW-1185">Reference proteome</keyword>
<dbReference type="Gene3D" id="3.40.50.1000">
    <property type="entry name" value="HAD superfamily/HAD-like"/>
    <property type="match status" value="1"/>
</dbReference>
<dbReference type="InterPro" id="IPR036412">
    <property type="entry name" value="HAD-like_sf"/>
</dbReference>
<comment type="caution">
    <text evidence="1">The sequence shown here is derived from an EMBL/GenBank/DDBJ whole genome shotgun (WGS) entry which is preliminary data.</text>
</comment>
<dbReference type="EMBL" id="BNJK01000003">
    <property type="protein sequence ID" value="GHP00922.1"/>
    <property type="molecule type" value="Genomic_DNA"/>
</dbReference>
<dbReference type="InterPro" id="IPR023214">
    <property type="entry name" value="HAD_sf"/>
</dbReference>
<evidence type="ECO:0000313" key="2">
    <source>
        <dbReference type="Proteomes" id="UP000597444"/>
    </source>
</evidence>
<gene>
    <name evidence="1" type="ORF">KSF_109690</name>
</gene>
<dbReference type="SUPFAM" id="SSF56784">
    <property type="entry name" value="HAD-like"/>
    <property type="match status" value="1"/>
</dbReference>
<protein>
    <submittedName>
        <fullName evidence="1">Uncharacterized protein</fullName>
    </submittedName>
</protein>
<dbReference type="RefSeq" id="WP_220211490.1">
    <property type="nucleotide sequence ID" value="NZ_BNJK01000003.1"/>
</dbReference>
<organism evidence="1 2">
    <name type="scientific">Reticulibacter mediterranei</name>
    <dbReference type="NCBI Taxonomy" id="2778369"/>
    <lineage>
        <taxon>Bacteria</taxon>
        <taxon>Bacillati</taxon>
        <taxon>Chloroflexota</taxon>
        <taxon>Ktedonobacteria</taxon>
        <taxon>Ktedonobacterales</taxon>
        <taxon>Reticulibacteraceae</taxon>
        <taxon>Reticulibacter</taxon>
    </lineage>
</organism>